<proteinExistence type="predicted"/>
<evidence type="ECO:0000313" key="3">
    <source>
        <dbReference type="Proteomes" id="UP001286456"/>
    </source>
</evidence>
<accession>A0AAE0ILR1</accession>
<evidence type="ECO:0000256" key="1">
    <source>
        <dbReference type="SAM" id="MobiDB-lite"/>
    </source>
</evidence>
<reference evidence="2" key="2">
    <citation type="submission" date="2023-06" db="EMBL/GenBank/DDBJ databases">
        <authorList>
            <consortium name="Lawrence Berkeley National Laboratory"/>
            <person name="Haridas S."/>
            <person name="Hensen N."/>
            <person name="Bonometti L."/>
            <person name="Westerberg I."/>
            <person name="Brannstrom I.O."/>
            <person name="Guillou S."/>
            <person name="Cros-Aarteil S."/>
            <person name="Calhoun S."/>
            <person name="Kuo A."/>
            <person name="Mondo S."/>
            <person name="Pangilinan J."/>
            <person name="Riley R."/>
            <person name="Labutti K."/>
            <person name="Andreopoulos B."/>
            <person name="Lipzen A."/>
            <person name="Chen C."/>
            <person name="Yanf M."/>
            <person name="Daum C."/>
            <person name="Ng V."/>
            <person name="Clum A."/>
            <person name="Steindorff A."/>
            <person name="Ohm R."/>
            <person name="Martin F."/>
            <person name="Silar P."/>
            <person name="Natvig D."/>
            <person name="Lalanne C."/>
            <person name="Gautier V."/>
            <person name="Ament-Velasquez S.L."/>
            <person name="Kruys A."/>
            <person name="Hutchinson M.I."/>
            <person name="Powell A.J."/>
            <person name="Barry K."/>
            <person name="Miller A.N."/>
            <person name="Grigoriev I.V."/>
            <person name="Debuchy R."/>
            <person name="Gladieux P."/>
            <person name="Thoren M.H."/>
            <person name="Johannesson H."/>
        </authorList>
    </citation>
    <scope>NUCLEOTIDE SEQUENCE</scope>
    <source>
        <strain evidence="2">SMH4131-1</strain>
    </source>
</reference>
<keyword evidence="3" id="KW-1185">Reference proteome</keyword>
<organism evidence="2 3">
    <name type="scientific">Cercophora scortea</name>
    <dbReference type="NCBI Taxonomy" id="314031"/>
    <lineage>
        <taxon>Eukaryota</taxon>
        <taxon>Fungi</taxon>
        <taxon>Dikarya</taxon>
        <taxon>Ascomycota</taxon>
        <taxon>Pezizomycotina</taxon>
        <taxon>Sordariomycetes</taxon>
        <taxon>Sordariomycetidae</taxon>
        <taxon>Sordariales</taxon>
        <taxon>Lasiosphaeriaceae</taxon>
        <taxon>Cercophora</taxon>
    </lineage>
</organism>
<dbReference type="AlphaFoldDB" id="A0AAE0ILR1"/>
<protein>
    <submittedName>
        <fullName evidence="2">Uncharacterized protein</fullName>
    </submittedName>
</protein>
<comment type="caution">
    <text evidence="2">The sequence shown here is derived from an EMBL/GenBank/DDBJ whole genome shotgun (WGS) entry which is preliminary data.</text>
</comment>
<reference evidence="2" key="1">
    <citation type="journal article" date="2023" name="Mol. Phylogenet. Evol.">
        <title>Genome-scale phylogeny and comparative genomics of the fungal order Sordariales.</title>
        <authorList>
            <person name="Hensen N."/>
            <person name="Bonometti L."/>
            <person name="Westerberg I."/>
            <person name="Brannstrom I.O."/>
            <person name="Guillou S."/>
            <person name="Cros-Aarteil S."/>
            <person name="Calhoun S."/>
            <person name="Haridas S."/>
            <person name="Kuo A."/>
            <person name="Mondo S."/>
            <person name="Pangilinan J."/>
            <person name="Riley R."/>
            <person name="LaButti K."/>
            <person name="Andreopoulos B."/>
            <person name="Lipzen A."/>
            <person name="Chen C."/>
            <person name="Yan M."/>
            <person name="Daum C."/>
            <person name="Ng V."/>
            <person name="Clum A."/>
            <person name="Steindorff A."/>
            <person name="Ohm R.A."/>
            <person name="Martin F."/>
            <person name="Silar P."/>
            <person name="Natvig D.O."/>
            <person name="Lalanne C."/>
            <person name="Gautier V."/>
            <person name="Ament-Velasquez S.L."/>
            <person name="Kruys A."/>
            <person name="Hutchinson M.I."/>
            <person name="Powell A.J."/>
            <person name="Barry K."/>
            <person name="Miller A.N."/>
            <person name="Grigoriev I.V."/>
            <person name="Debuchy R."/>
            <person name="Gladieux P."/>
            <person name="Hiltunen Thoren M."/>
            <person name="Johannesson H."/>
        </authorList>
    </citation>
    <scope>NUCLEOTIDE SEQUENCE</scope>
    <source>
        <strain evidence="2">SMH4131-1</strain>
    </source>
</reference>
<dbReference type="EMBL" id="JAUEPO010000003">
    <property type="protein sequence ID" value="KAK3327309.1"/>
    <property type="molecule type" value="Genomic_DNA"/>
</dbReference>
<gene>
    <name evidence="2" type="ORF">B0T19DRAFT_421376</name>
</gene>
<dbReference type="Proteomes" id="UP001286456">
    <property type="component" value="Unassembled WGS sequence"/>
</dbReference>
<sequence length="79" mass="8520">MQHVHAWMISAPTSLTQLPSSHLIFLRLLVPRWAAQPLENGGFCVTTCAAQKRPSTGIRPPKGEMPGARSAGGNDGNLW</sequence>
<evidence type="ECO:0000313" key="2">
    <source>
        <dbReference type="EMBL" id="KAK3327309.1"/>
    </source>
</evidence>
<name>A0AAE0ILR1_9PEZI</name>
<feature type="region of interest" description="Disordered" evidence="1">
    <location>
        <begin position="53"/>
        <end position="79"/>
    </location>
</feature>